<dbReference type="RefSeq" id="WP_008522502.1">
    <property type="nucleotide sequence ID" value="NZ_CM001376.1"/>
</dbReference>
<dbReference type="SUPFAM" id="SSF50475">
    <property type="entry name" value="FMN-binding split barrel"/>
    <property type="match status" value="1"/>
</dbReference>
<dbReference type="EMBL" id="CM001376">
    <property type="protein sequence ID" value="EHM12708.1"/>
    <property type="molecule type" value="Genomic_DNA"/>
</dbReference>
<dbReference type="Pfam" id="PF12900">
    <property type="entry name" value="Pyridox_ox_2"/>
    <property type="match status" value="1"/>
</dbReference>
<dbReference type="InterPro" id="IPR012349">
    <property type="entry name" value="Split_barrel_FMN-bd"/>
</dbReference>
<evidence type="ECO:0000313" key="2">
    <source>
        <dbReference type="EMBL" id="EHM12708.1"/>
    </source>
</evidence>
<name>H0UIK0_9BACT</name>
<gene>
    <name evidence="2" type="ORF">JonanDRAFT_0289</name>
</gene>
<proteinExistence type="predicted"/>
<dbReference type="Proteomes" id="UP000003806">
    <property type="component" value="Chromosome"/>
</dbReference>
<evidence type="ECO:0000313" key="3">
    <source>
        <dbReference type="Proteomes" id="UP000003806"/>
    </source>
</evidence>
<dbReference type="PANTHER" id="PTHR34071:SF2">
    <property type="entry name" value="FLAVIN-NUCLEOTIDE-BINDING PROTEIN"/>
    <property type="match status" value="1"/>
</dbReference>
<reference evidence="2 3" key="1">
    <citation type="submission" date="2011-11" db="EMBL/GenBank/DDBJ databases">
        <title>The Noncontiguous Finished genome of Jonquetella anthropi DSM 22815.</title>
        <authorList>
            <consortium name="US DOE Joint Genome Institute (JGI-PGF)"/>
            <person name="Lucas S."/>
            <person name="Copeland A."/>
            <person name="Lapidus A."/>
            <person name="Glavina del Rio T."/>
            <person name="Dalin E."/>
            <person name="Tice H."/>
            <person name="Bruce D."/>
            <person name="Goodwin L."/>
            <person name="Pitluck S."/>
            <person name="Peters L."/>
            <person name="Mikhailova N."/>
            <person name="Held B."/>
            <person name="Kyrpides N."/>
            <person name="Mavromatis K."/>
            <person name="Ivanova N."/>
            <person name="Markowitz V."/>
            <person name="Cheng J.-F."/>
            <person name="Hugenholtz P."/>
            <person name="Woyke T."/>
            <person name="Wu D."/>
            <person name="Gronow S."/>
            <person name="Wellnitz S."/>
            <person name="Brambilla E."/>
            <person name="Klenk H.-P."/>
            <person name="Eisen J.A."/>
        </authorList>
    </citation>
    <scope>NUCLEOTIDE SEQUENCE [LARGE SCALE GENOMIC DNA]</scope>
    <source>
        <strain evidence="2 3">DSM 22815</strain>
    </source>
</reference>
<evidence type="ECO:0000256" key="1">
    <source>
        <dbReference type="SAM" id="MobiDB-lite"/>
    </source>
</evidence>
<dbReference type="InterPro" id="IPR024747">
    <property type="entry name" value="Pyridox_Oxase-rel"/>
</dbReference>
<accession>H0UIK0</accession>
<dbReference type="OrthoDB" id="9794935at2"/>
<protein>
    <submittedName>
        <fullName evidence="2">Putative flavin-nucleotide-binding protein</fullName>
    </submittedName>
</protein>
<dbReference type="eggNOG" id="COG3467">
    <property type="taxonomic scope" value="Bacteria"/>
</dbReference>
<dbReference type="Gene3D" id="2.30.110.10">
    <property type="entry name" value="Electron Transport, Fmn-binding Protein, Chain A"/>
    <property type="match status" value="1"/>
</dbReference>
<dbReference type="HOGENOM" id="CLU_067890_1_2_0"/>
<feature type="region of interest" description="Disordered" evidence="1">
    <location>
        <begin position="152"/>
        <end position="184"/>
    </location>
</feature>
<sequence>MMRRKDREVLSKEWMEDVIREALYMELAMSDDGEPYVIPLNYGYSDGRFYVHGAMAGRKVDALRKNPRVAFNVLSGVQIVPRPRKPGKLWCVYRSVCGTGTVRFLTDLEEKRRAVAVLKDHYSDGNVDYMSRDEAMKKVVNVFVVDVEEMTGKTKGYPNPSNPAAPLFEEPGQRAGAPLEGSEQ</sequence>
<organism evidence="2 3">
    <name type="scientific">Jonquetella anthropi DSM 22815</name>
    <dbReference type="NCBI Taxonomy" id="885272"/>
    <lineage>
        <taxon>Bacteria</taxon>
        <taxon>Thermotogati</taxon>
        <taxon>Synergistota</taxon>
        <taxon>Synergistia</taxon>
        <taxon>Synergistales</taxon>
        <taxon>Dethiosulfovibrionaceae</taxon>
        <taxon>Jonquetella</taxon>
    </lineage>
</organism>
<keyword evidence="3" id="KW-1185">Reference proteome</keyword>
<dbReference type="PANTHER" id="PTHR34071">
    <property type="entry name" value="5-NITROIMIDAZOLE ANTIBIOTICS RESISTANCE PROTEIN, NIMA-FAMILY-RELATED PROTEIN-RELATED"/>
    <property type="match status" value="1"/>
</dbReference>
<dbReference type="AlphaFoldDB" id="H0UIK0"/>